<evidence type="ECO:0000313" key="2">
    <source>
        <dbReference type="Proteomes" id="UP001187239"/>
    </source>
</evidence>
<evidence type="ECO:0000313" key="1">
    <source>
        <dbReference type="EMBL" id="MDV0612628.1"/>
    </source>
</evidence>
<accession>A0AAE4MS27</accession>
<dbReference type="Proteomes" id="UP001187239">
    <property type="component" value="Unassembled WGS sequence"/>
</dbReference>
<sequence length="184" mass="21492">MFASIPPEHRASIANRLYEHIKWTRQWTYISCWHINEFESAAMWDLYARTEEAIAIETTYERLASSVSGHAYIGLVEYINYQEDYIPVDNVFYPYLFKRKSFEHEKEARILFQEHPTGNDDADTPLINECTGKQAEVDLDVLIKSIRICPSAPNWFYELVEEIKNKYGITAPIVKSDLYSDPVL</sequence>
<protein>
    <recommendedName>
        <fullName evidence="3">DUF2971 domain-containing protein</fullName>
    </recommendedName>
</protein>
<dbReference type="EMBL" id="JAWHXQ010000011">
    <property type="protein sequence ID" value="MDV0612628.1"/>
    <property type="molecule type" value="Genomic_DNA"/>
</dbReference>
<proteinExistence type="predicted"/>
<organism evidence="1 2">
    <name type="scientific">Klebsiella quasipneumoniae subsp. similipneumoniae</name>
    <dbReference type="NCBI Taxonomy" id="1463164"/>
    <lineage>
        <taxon>Bacteria</taxon>
        <taxon>Pseudomonadati</taxon>
        <taxon>Pseudomonadota</taxon>
        <taxon>Gammaproteobacteria</taxon>
        <taxon>Enterobacterales</taxon>
        <taxon>Enterobacteriaceae</taxon>
        <taxon>Klebsiella/Raoultella group</taxon>
        <taxon>Klebsiella</taxon>
        <taxon>Klebsiella pneumoniae complex</taxon>
    </lineage>
</organism>
<evidence type="ECO:0008006" key="3">
    <source>
        <dbReference type="Google" id="ProtNLM"/>
    </source>
</evidence>
<dbReference type="AlphaFoldDB" id="A0AAE4MS27"/>
<comment type="caution">
    <text evidence="1">The sequence shown here is derived from an EMBL/GenBank/DDBJ whole genome shotgun (WGS) entry which is preliminary data.</text>
</comment>
<dbReference type="RefSeq" id="WP_305841194.1">
    <property type="nucleotide sequence ID" value="NZ_JAWHXQ010000011.1"/>
</dbReference>
<name>A0AAE4MS27_9ENTR</name>
<reference evidence="1" key="1">
    <citation type="submission" date="2023-10" db="EMBL/GenBank/DDBJ databases">
        <title>Surveillance and assessment of the effects of hospital wastewater treatment on clearance of pathogenic bacterial and antimicrobial resistance genes.</title>
        <authorList>
            <person name="Wu Y."/>
        </authorList>
    </citation>
    <scope>NUCLEOTIDE SEQUENCE</scope>
    <source>
        <strain evidence="1">23-M-SY-8</strain>
    </source>
</reference>
<gene>
    <name evidence="1" type="ORF">RZO73_19160</name>
</gene>